<dbReference type="Proteomes" id="UP000824002">
    <property type="component" value="Unassembled WGS sequence"/>
</dbReference>
<feature type="region of interest" description="Disordered" evidence="1">
    <location>
        <begin position="132"/>
        <end position="168"/>
    </location>
</feature>
<reference evidence="2" key="1">
    <citation type="submission" date="2020-10" db="EMBL/GenBank/DDBJ databases">
        <authorList>
            <person name="Gilroy R."/>
        </authorList>
    </citation>
    <scope>NUCLEOTIDE SEQUENCE</scope>
    <source>
        <strain evidence="2">CHK199-13235</strain>
    </source>
</reference>
<organism evidence="2 3">
    <name type="scientific">Candidatus Merdivicinus excrementipullorum</name>
    <dbReference type="NCBI Taxonomy" id="2840867"/>
    <lineage>
        <taxon>Bacteria</taxon>
        <taxon>Bacillati</taxon>
        <taxon>Bacillota</taxon>
        <taxon>Clostridia</taxon>
        <taxon>Eubacteriales</taxon>
        <taxon>Oscillospiraceae</taxon>
        <taxon>Oscillospiraceae incertae sedis</taxon>
        <taxon>Candidatus Merdivicinus</taxon>
    </lineage>
</organism>
<accession>A0A9D1JZV8</accession>
<name>A0A9D1JZV8_9FIRM</name>
<evidence type="ECO:0000256" key="1">
    <source>
        <dbReference type="SAM" id="MobiDB-lite"/>
    </source>
</evidence>
<evidence type="ECO:0000313" key="2">
    <source>
        <dbReference type="EMBL" id="HIS76670.1"/>
    </source>
</evidence>
<reference evidence="2" key="2">
    <citation type="journal article" date="2021" name="PeerJ">
        <title>Extensive microbial diversity within the chicken gut microbiome revealed by metagenomics and culture.</title>
        <authorList>
            <person name="Gilroy R."/>
            <person name="Ravi A."/>
            <person name="Getino M."/>
            <person name="Pursley I."/>
            <person name="Horton D.L."/>
            <person name="Alikhan N.F."/>
            <person name="Baker D."/>
            <person name="Gharbi K."/>
            <person name="Hall N."/>
            <person name="Watson M."/>
            <person name="Adriaenssens E.M."/>
            <person name="Foster-Nyarko E."/>
            <person name="Jarju S."/>
            <person name="Secka A."/>
            <person name="Antonio M."/>
            <person name="Oren A."/>
            <person name="Chaudhuri R.R."/>
            <person name="La Ragione R."/>
            <person name="Hildebrand F."/>
            <person name="Pallen M.J."/>
        </authorList>
    </citation>
    <scope>NUCLEOTIDE SEQUENCE</scope>
    <source>
        <strain evidence="2">CHK199-13235</strain>
    </source>
</reference>
<proteinExistence type="predicted"/>
<protein>
    <submittedName>
        <fullName evidence="2">Stage III sporulation protein AF</fullName>
    </submittedName>
</protein>
<dbReference type="EMBL" id="DVJP01000050">
    <property type="protein sequence ID" value="HIS76670.1"/>
    <property type="molecule type" value="Genomic_DNA"/>
</dbReference>
<sequence length="168" mass="18321">MDSIRSAAVSLCIALVAAGIFSMLTPSGSWNRFARFGVQLFLLLSLASPFFSGELNWTMETGELLEEADSARTEMSALAEEQLLENFSENLEQSARDVLENAGFSPLEIEAWVHIADEQRIDISELNITLPEEEKSRGDQASQLIAEAFGTEPQLTFSGQTGGKNSGE</sequence>
<dbReference type="InterPro" id="IPR014245">
    <property type="entry name" value="Spore_III_AF"/>
</dbReference>
<gene>
    <name evidence="2" type="ORF">IAB51_07645</name>
</gene>
<dbReference type="AlphaFoldDB" id="A0A9D1JZV8"/>
<dbReference type="Pfam" id="PF09581">
    <property type="entry name" value="Spore_III_AF"/>
    <property type="match status" value="1"/>
</dbReference>
<evidence type="ECO:0000313" key="3">
    <source>
        <dbReference type="Proteomes" id="UP000824002"/>
    </source>
</evidence>
<comment type="caution">
    <text evidence="2">The sequence shown here is derived from an EMBL/GenBank/DDBJ whole genome shotgun (WGS) entry which is preliminary data.</text>
</comment>